<name>A0A251XI79_CLAMM</name>
<comment type="caution">
    <text evidence="1">The sequence shown here is derived from an EMBL/GenBank/DDBJ whole genome shotgun (WGS) entry which is preliminary data.</text>
</comment>
<evidence type="ECO:0000313" key="2">
    <source>
        <dbReference type="Proteomes" id="UP000195062"/>
    </source>
</evidence>
<sequence length="34" mass="3707">MQEFLERYYGIPAPWEAEVADAADAPVTPATPAE</sequence>
<dbReference type="Proteomes" id="UP000195062">
    <property type="component" value="Unassembled WGS sequence"/>
</dbReference>
<keyword evidence="2" id="KW-1185">Reference proteome</keyword>
<accession>A0A251XI79</accession>
<proteinExistence type="predicted"/>
<dbReference type="EMBL" id="MDHH01000002">
    <property type="protein sequence ID" value="OUE02536.1"/>
    <property type="molecule type" value="Genomic_DNA"/>
</dbReference>
<reference evidence="1 2" key="1">
    <citation type="submission" date="2016-08" db="EMBL/GenBank/DDBJ databases">
        <title>Genome sequence of Clavibacter michiganensis subsp. michiganensis strain CASJ007.</title>
        <authorList>
            <person name="Thapa S.P."/>
            <person name="Coaker G."/>
        </authorList>
    </citation>
    <scope>NUCLEOTIDE SEQUENCE [LARGE SCALE GENOMIC DNA]</scope>
    <source>
        <strain evidence="1">CASJ007</strain>
    </source>
</reference>
<evidence type="ECO:0000313" key="1">
    <source>
        <dbReference type="EMBL" id="OUE02536.1"/>
    </source>
</evidence>
<organism evidence="1 2">
    <name type="scientific">Clavibacter michiganensis subsp. michiganensis</name>
    <dbReference type="NCBI Taxonomy" id="33013"/>
    <lineage>
        <taxon>Bacteria</taxon>
        <taxon>Bacillati</taxon>
        <taxon>Actinomycetota</taxon>
        <taxon>Actinomycetes</taxon>
        <taxon>Micrococcales</taxon>
        <taxon>Microbacteriaceae</taxon>
        <taxon>Clavibacter</taxon>
    </lineage>
</organism>
<dbReference type="AlphaFoldDB" id="A0A251XI79"/>
<gene>
    <name evidence="1" type="ORF">CMMCAS07_11000</name>
</gene>
<protein>
    <submittedName>
        <fullName evidence="1">Uncharacterized protein</fullName>
    </submittedName>
</protein>